<dbReference type="Proteomes" id="UP000471031">
    <property type="component" value="Unassembled WGS sequence"/>
</dbReference>
<sequence>MFEMFAITDCGLVREHNEDAFLIHGDVFAQGECHVSGVEEDFLIAVADGVGGASAGEVASRMVLTAMAAMPLNLSCEAIDRYIGAVNEQVLRYGEKHPPASGLGATLAGILCRQGKVLCFHVGDSRVYRYRDGYIKQMTRDHSLVETLYQMGTITREEMSGHPQKNRIWKYLGSGESIQADVQMIRGNFERGDVYLLCTDGLSDLVPPEEMEMVLSAASTLREGALALMEAARRRGAPDNVTLAAAIRHGVRSAL</sequence>
<dbReference type="InterPro" id="IPR001932">
    <property type="entry name" value="PPM-type_phosphatase-like_dom"/>
</dbReference>
<proteinExistence type="predicted"/>
<dbReference type="SUPFAM" id="SSF81606">
    <property type="entry name" value="PP2C-like"/>
    <property type="match status" value="1"/>
</dbReference>
<dbReference type="EMBL" id="WXEX01000002">
    <property type="protein sequence ID" value="MZP41897.1"/>
    <property type="molecule type" value="Genomic_DNA"/>
</dbReference>
<dbReference type="Pfam" id="PF13672">
    <property type="entry name" value="PP2C_2"/>
    <property type="match status" value="1"/>
</dbReference>
<dbReference type="OrthoDB" id="9801841at2"/>
<name>A0A845L5J3_HELGE</name>
<evidence type="ECO:0000259" key="1">
    <source>
        <dbReference type="PROSITE" id="PS51746"/>
    </source>
</evidence>
<dbReference type="InterPro" id="IPR036457">
    <property type="entry name" value="PPM-type-like_dom_sf"/>
</dbReference>
<dbReference type="Gene3D" id="3.60.40.10">
    <property type="entry name" value="PPM-type phosphatase domain"/>
    <property type="match status" value="1"/>
</dbReference>
<reference evidence="2 3" key="1">
    <citation type="submission" date="2020-01" db="EMBL/GenBank/DDBJ databases">
        <title>Whole genome sequence of Heliobacterium gestii DSM 11169.</title>
        <authorList>
            <person name="Kyndt J.A."/>
            <person name="Meyer T.E."/>
        </authorList>
    </citation>
    <scope>NUCLEOTIDE SEQUENCE [LARGE SCALE GENOMIC DNA]</scope>
    <source>
        <strain evidence="2 3">DSM 11169</strain>
    </source>
</reference>
<feature type="domain" description="PPM-type phosphatase" evidence="1">
    <location>
        <begin position="3"/>
        <end position="248"/>
    </location>
</feature>
<organism evidence="2 3">
    <name type="scientific">Heliomicrobium gestii</name>
    <name type="common">Heliobacterium gestii</name>
    <dbReference type="NCBI Taxonomy" id="2699"/>
    <lineage>
        <taxon>Bacteria</taxon>
        <taxon>Bacillati</taxon>
        <taxon>Bacillota</taxon>
        <taxon>Clostridia</taxon>
        <taxon>Eubacteriales</taxon>
        <taxon>Heliobacteriaceae</taxon>
        <taxon>Heliomicrobium</taxon>
    </lineage>
</organism>
<dbReference type="PROSITE" id="PS51746">
    <property type="entry name" value="PPM_2"/>
    <property type="match status" value="1"/>
</dbReference>
<dbReference type="SMART" id="SM00332">
    <property type="entry name" value="PP2Cc"/>
    <property type="match status" value="1"/>
</dbReference>
<protein>
    <submittedName>
        <fullName evidence="2">SpoIIE family protein phosphatase</fullName>
    </submittedName>
</protein>
<evidence type="ECO:0000313" key="2">
    <source>
        <dbReference type="EMBL" id="MZP41897.1"/>
    </source>
</evidence>
<evidence type="ECO:0000313" key="3">
    <source>
        <dbReference type="Proteomes" id="UP000471031"/>
    </source>
</evidence>
<comment type="caution">
    <text evidence="2">The sequence shown here is derived from an EMBL/GenBank/DDBJ whole genome shotgun (WGS) entry which is preliminary data.</text>
</comment>
<dbReference type="CDD" id="cd00143">
    <property type="entry name" value="PP2Cc"/>
    <property type="match status" value="1"/>
</dbReference>
<accession>A0A845L5J3</accession>
<dbReference type="SMART" id="SM00331">
    <property type="entry name" value="PP2C_SIG"/>
    <property type="match status" value="1"/>
</dbReference>
<dbReference type="AlphaFoldDB" id="A0A845L5J3"/>
<keyword evidence="3" id="KW-1185">Reference proteome</keyword>
<gene>
    <name evidence="2" type="ORF">GTO89_02470</name>
</gene>